<protein>
    <submittedName>
        <fullName evidence="1">Uncharacterized protein</fullName>
    </submittedName>
</protein>
<dbReference type="AlphaFoldDB" id="A0A6M2DQB5"/>
<name>A0A6M2DQB5_XENCH</name>
<organism evidence="1">
    <name type="scientific">Xenopsylla cheopis</name>
    <name type="common">Oriental rat flea</name>
    <name type="synonym">Pulex cheopis</name>
    <dbReference type="NCBI Taxonomy" id="163159"/>
    <lineage>
        <taxon>Eukaryota</taxon>
        <taxon>Metazoa</taxon>
        <taxon>Ecdysozoa</taxon>
        <taxon>Arthropoda</taxon>
        <taxon>Hexapoda</taxon>
        <taxon>Insecta</taxon>
        <taxon>Pterygota</taxon>
        <taxon>Neoptera</taxon>
        <taxon>Endopterygota</taxon>
        <taxon>Siphonaptera</taxon>
        <taxon>Pulicidae</taxon>
        <taxon>Xenopsyllinae</taxon>
        <taxon>Xenopsylla</taxon>
    </lineage>
</organism>
<accession>A0A6M2DQB5</accession>
<sequence length="157" mass="18190">MVYESDFYTTRRPYSRPALSSYSVTARPEPVPWDKLPFVPRPSLVADPITAFSKRKPRREDVLLKESIVRKINSAGIKPSQKVLSAPIKEYESPRDQTRRKVLENVRRQEAFLNQGGITPLTTKTDDMDRLLPRLHSSHTTPSVDRKVLLTTFHRRY</sequence>
<dbReference type="EMBL" id="GIIL01004660">
    <property type="protein sequence ID" value="NOV48386.1"/>
    <property type="molecule type" value="Transcribed_RNA"/>
</dbReference>
<reference evidence="1" key="1">
    <citation type="submission" date="2020-03" db="EMBL/GenBank/DDBJ databases">
        <title>Transcriptomic Profiling of the Digestive Tract of the Rat Flea, Xenopsylla cheopis, Following Blood Feeding and Infection with Yersinia pestis.</title>
        <authorList>
            <person name="Bland D.M."/>
            <person name="Martens C.A."/>
            <person name="Virtaneva K."/>
            <person name="Kanakabandi K."/>
            <person name="Long D."/>
            <person name="Rosenke R."/>
            <person name="Saturday G.A."/>
            <person name="Hoyt F.H."/>
            <person name="Bruno D.P."/>
            <person name="Ribeiro J.M.C."/>
            <person name="Hinnebusch J."/>
        </authorList>
    </citation>
    <scope>NUCLEOTIDE SEQUENCE</scope>
</reference>
<evidence type="ECO:0000313" key="1">
    <source>
        <dbReference type="EMBL" id="NOV48386.1"/>
    </source>
</evidence>
<proteinExistence type="predicted"/>